<dbReference type="EMBL" id="JBBPCB010000008">
    <property type="protein sequence ID" value="MEK8181006.1"/>
    <property type="molecule type" value="Genomic_DNA"/>
</dbReference>
<feature type="transmembrane region" description="Helical" evidence="1">
    <location>
        <begin position="142"/>
        <end position="161"/>
    </location>
</feature>
<evidence type="ECO:0008006" key="4">
    <source>
        <dbReference type="Google" id="ProtNLM"/>
    </source>
</evidence>
<feature type="transmembrane region" description="Helical" evidence="1">
    <location>
        <begin position="112"/>
        <end position="135"/>
    </location>
</feature>
<sequence>MEKKIIIRLVIFNFILASLITLDLFIPGKESSVKELDSFYSKLTHTGGNNNPTHELRHIVELSNGESYRIAQYPEKEYKKGQKLKTVKSIIFSNVNEIIVKDNNWEKIHVGLFSNGTIISLFVGSILVSLINLYARNKGLNIALIASTMFLVIILFLYITYY</sequence>
<dbReference type="RefSeq" id="WP_187660933.1">
    <property type="nucleotide sequence ID" value="NZ_JACTAB010000007.1"/>
</dbReference>
<accession>A0ABU9E4Y9</accession>
<keyword evidence="1" id="KW-0472">Membrane</keyword>
<protein>
    <recommendedName>
        <fullName evidence="4">Peptidase</fullName>
    </recommendedName>
</protein>
<feature type="transmembrane region" description="Helical" evidence="1">
    <location>
        <begin position="5"/>
        <end position="26"/>
    </location>
</feature>
<organism evidence="2 3">
    <name type="scientific">Flavobacterium buctense</name>
    <dbReference type="NCBI Taxonomy" id="1648146"/>
    <lineage>
        <taxon>Bacteria</taxon>
        <taxon>Pseudomonadati</taxon>
        <taxon>Bacteroidota</taxon>
        <taxon>Flavobacteriia</taxon>
        <taxon>Flavobacteriales</taxon>
        <taxon>Flavobacteriaceae</taxon>
        <taxon>Flavobacterium</taxon>
    </lineage>
</organism>
<keyword evidence="3" id="KW-1185">Reference proteome</keyword>
<proteinExistence type="predicted"/>
<name>A0ABU9E4Y9_9FLAO</name>
<reference evidence="2 3" key="1">
    <citation type="submission" date="2024-04" db="EMBL/GenBank/DDBJ databases">
        <title>draft genome sequnece of Flavobacterium buctense JCM 30750.</title>
        <authorList>
            <person name="Kim D.-U."/>
        </authorList>
    </citation>
    <scope>NUCLEOTIDE SEQUENCE [LARGE SCALE GENOMIC DNA]</scope>
    <source>
        <strain evidence="2 3">JCM 30750</strain>
    </source>
</reference>
<comment type="caution">
    <text evidence="2">The sequence shown here is derived from an EMBL/GenBank/DDBJ whole genome shotgun (WGS) entry which is preliminary data.</text>
</comment>
<keyword evidence="1" id="KW-0812">Transmembrane</keyword>
<evidence type="ECO:0000313" key="2">
    <source>
        <dbReference type="EMBL" id="MEK8181006.1"/>
    </source>
</evidence>
<dbReference type="Proteomes" id="UP001491349">
    <property type="component" value="Unassembled WGS sequence"/>
</dbReference>
<evidence type="ECO:0000313" key="3">
    <source>
        <dbReference type="Proteomes" id="UP001491349"/>
    </source>
</evidence>
<evidence type="ECO:0000256" key="1">
    <source>
        <dbReference type="SAM" id="Phobius"/>
    </source>
</evidence>
<keyword evidence="1" id="KW-1133">Transmembrane helix</keyword>
<gene>
    <name evidence="2" type="ORF">WMW71_11710</name>
</gene>